<dbReference type="Gene3D" id="3.60.10.10">
    <property type="entry name" value="Endonuclease/exonuclease/phosphatase"/>
    <property type="match status" value="1"/>
</dbReference>
<evidence type="ECO:0000256" key="5">
    <source>
        <dbReference type="ARBA" id="ARBA00022801"/>
    </source>
</evidence>
<protein>
    <submittedName>
        <fullName evidence="8">Exodeoxyribonuclease III</fullName>
        <ecNumber evidence="8">3.1.11.2</ecNumber>
    </submittedName>
</protein>
<keyword evidence="5 8" id="KW-0378">Hydrolase</keyword>
<dbReference type="GO" id="GO:0003677">
    <property type="term" value="F:DNA binding"/>
    <property type="evidence" value="ECO:0007669"/>
    <property type="project" value="InterPro"/>
</dbReference>
<dbReference type="GO" id="GO:0006284">
    <property type="term" value="P:base-excision repair"/>
    <property type="evidence" value="ECO:0007669"/>
    <property type="project" value="TreeGrafter"/>
</dbReference>
<dbReference type="PANTHER" id="PTHR22748">
    <property type="entry name" value="AP ENDONUCLEASE"/>
    <property type="match status" value="1"/>
</dbReference>
<dbReference type="NCBIfam" id="TIGR00633">
    <property type="entry name" value="xth"/>
    <property type="match status" value="1"/>
</dbReference>
<evidence type="ECO:0000256" key="1">
    <source>
        <dbReference type="ARBA" id="ARBA00001936"/>
    </source>
</evidence>
<dbReference type="SUPFAM" id="SSF56219">
    <property type="entry name" value="DNase I-like"/>
    <property type="match status" value="1"/>
</dbReference>
<dbReference type="InterPro" id="IPR005135">
    <property type="entry name" value="Endo/exonuclease/phosphatase"/>
</dbReference>
<evidence type="ECO:0000256" key="4">
    <source>
        <dbReference type="ARBA" id="ARBA00022723"/>
    </source>
</evidence>
<dbReference type="PROSITE" id="PS00727">
    <property type="entry name" value="AP_NUCLEASE_F1_2"/>
    <property type="match status" value="1"/>
</dbReference>
<evidence type="ECO:0000259" key="7">
    <source>
        <dbReference type="Pfam" id="PF03372"/>
    </source>
</evidence>
<accession>A0A160VEL1</accession>
<comment type="similarity">
    <text evidence="3">Belongs to the DNA repair enzymes AP/ExoA family.</text>
</comment>
<dbReference type="PANTHER" id="PTHR22748:SF6">
    <property type="entry name" value="DNA-(APURINIC OR APYRIMIDINIC SITE) ENDONUCLEASE"/>
    <property type="match status" value="1"/>
</dbReference>
<keyword evidence="6" id="KW-0460">Magnesium</keyword>
<evidence type="ECO:0000256" key="3">
    <source>
        <dbReference type="ARBA" id="ARBA00007092"/>
    </source>
</evidence>
<comment type="cofactor">
    <cofactor evidence="1">
        <name>Mn(2+)</name>
        <dbReference type="ChEBI" id="CHEBI:29035"/>
    </cofactor>
</comment>
<evidence type="ECO:0000313" key="8">
    <source>
        <dbReference type="EMBL" id="CUV09000.1"/>
    </source>
</evidence>
<dbReference type="Pfam" id="PF03372">
    <property type="entry name" value="Exo_endo_phos"/>
    <property type="match status" value="1"/>
</dbReference>
<dbReference type="NCBIfam" id="TIGR00195">
    <property type="entry name" value="exoDNase_III"/>
    <property type="match status" value="1"/>
</dbReference>
<organism evidence="8">
    <name type="scientific">hydrothermal vent metagenome</name>
    <dbReference type="NCBI Taxonomy" id="652676"/>
    <lineage>
        <taxon>unclassified sequences</taxon>
        <taxon>metagenomes</taxon>
        <taxon>ecological metagenomes</taxon>
    </lineage>
</organism>
<name>A0A160VEL1_9ZZZZ</name>
<feature type="domain" description="Endonuclease/exonuclease/phosphatase" evidence="7">
    <location>
        <begin position="5"/>
        <end position="245"/>
    </location>
</feature>
<dbReference type="AlphaFoldDB" id="A0A160VEL1"/>
<dbReference type="GO" id="GO:0003906">
    <property type="term" value="F:DNA-(apurinic or apyrimidinic site) endonuclease activity"/>
    <property type="evidence" value="ECO:0007669"/>
    <property type="project" value="TreeGrafter"/>
</dbReference>
<dbReference type="InterPro" id="IPR020848">
    <property type="entry name" value="AP_endonuclease_F1_CS"/>
</dbReference>
<dbReference type="InterPro" id="IPR020847">
    <property type="entry name" value="AP_endonuclease_F1_BS"/>
</dbReference>
<keyword evidence="4" id="KW-0479">Metal-binding</keyword>
<dbReference type="GO" id="GO:0008311">
    <property type="term" value="F:double-stranded DNA 3'-5' DNA exonuclease activity"/>
    <property type="evidence" value="ECO:0007669"/>
    <property type="project" value="UniProtKB-EC"/>
</dbReference>
<dbReference type="InterPro" id="IPR036691">
    <property type="entry name" value="Endo/exonu/phosph_ase_sf"/>
</dbReference>
<dbReference type="EC" id="3.1.11.2" evidence="8"/>
<dbReference type="GO" id="GO:0046872">
    <property type="term" value="F:metal ion binding"/>
    <property type="evidence" value="ECO:0007669"/>
    <property type="project" value="UniProtKB-KW"/>
</dbReference>
<comment type="cofactor">
    <cofactor evidence="2">
        <name>Mg(2+)</name>
        <dbReference type="ChEBI" id="CHEBI:18420"/>
    </cofactor>
</comment>
<dbReference type="GO" id="GO:0008081">
    <property type="term" value="F:phosphoric diester hydrolase activity"/>
    <property type="evidence" value="ECO:0007669"/>
    <property type="project" value="TreeGrafter"/>
</dbReference>
<sequence>MILYSWNVNGIRAIEKKGFLDWLDEVQPDVLCLQETKARMDQLGSSLIEDHGYHTYWHSAEKAGYSSVATFCKEEPHYVQEGLGIDRFDAEGRVLITEHDNFLLYNIYFPNGQKDDIRLQYKLDFYDELLPIINEHVDNGTNVVVTGDWNTAHHEIDLARPKENVKTSGFMPIERERLDAYVNKGWVDSFRHFHTEPDRYSWWTYRFGARDRNIGWRIDYFFVNEEFIDQLQDADIHSEIMGSDHCPISLTLKSEGI</sequence>
<proteinExistence type="inferred from homology"/>
<dbReference type="EMBL" id="FAXC01000150">
    <property type="protein sequence ID" value="CUV09000.1"/>
    <property type="molecule type" value="Genomic_DNA"/>
</dbReference>
<evidence type="ECO:0000256" key="2">
    <source>
        <dbReference type="ARBA" id="ARBA00001946"/>
    </source>
</evidence>
<dbReference type="FunFam" id="3.60.10.10:FF:000026">
    <property type="entry name" value="Exodeoxyribonuclease III"/>
    <property type="match status" value="1"/>
</dbReference>
<dbReference type="InterPro" id="IPR004808">
    <property type="entry name" value="AP_endonuc_1"/>
</dbReference>
<gene>
    <name evidence="8" type="ORF">MGWOODY_Mmi425</name>
</gene>
<evidence type="ECO:0000256" key="6">
    <source>
        <dbReference type="ARBA" id="ARBA00022842"/>
    </source>
</evidence>
<dbReference type="PROSITE" id="PS51435">
    <property type="entry name" value="AP_NUCLEASE_F1_4"/>
    <property type="match status" value="1"/>
</dbReference>
<dbReference type="PROSITE" id="PS00726">
    <property type="entry name" value="AP_NUCLEASE_F1_1"/>
    <property type="match status" value="1"/>
</dbReference>
<reference evidence="8" key="1">
    <citation type="submission" date="2015-10" db="EMBL/GenBank/DDBJ databases">
        <authorList>
            <person name="Gilbert D.G."/>
        </authorList>
    </citation>
    <scope>NUCLEOTIDE SEQUENCE</scope>
</reference>